<comment type="caution">
    <text evidence="1">The sequence shown here is derived from an EMBL/GenBank/DDBJ whole genome shotgun (WGS) entry which is preliminary data.</text>
</comment>
<name>A0A0F9HND9_9ZZZZ</name>
<protein>
    <submittedName>
        <fullName evidence="1">Uncharacterized protein</fullName>
    </submittedName>
</protein>
<evidence type="ECO:0000313" key="1">
    <source>
        <dbReference type="EMBL" id="KKL76662.1"/>
    </source>
</evidence>
<proteinExistence type="predicted"/>
<gene>
    <name evidence="1" type="ORF">LCGC14_2042660</name>
</gene>
<dbReference type="AlphaFoldDB" id="A0A0F9HND9"/>
<dbReference type="EMBL" id="LAZR01023976">
    <property type="protein sequence ID" value="KKL76662.1"/>
    <property type="molecule type" value="Genomic_DNA"/>
</dbReference>
<reference evidence="1" key="1">
    <citation type="journal article" date="2015" name="Nature">
        <title>Complex archaea that bridge the gap between prokaryotes and eukaryotes.</title>
        <authorList>
            <person name="Spang A."/>
            <person name="Saw J.H."/>
            <person name="Jorgensen S.L."/>
            <person name="Zaremba-Niedzwiedzka K."/>
            <person name="Martijn J."/>
            <person name="Lind A.E."/>
            <person name="van Eijk R."/>
            <person name="Schleper C."/>
            <person name="Guy L."/>
            <person name="Ettema T.J."/>
        </authorList>
    </citation>
    <scope>NUCLEOTIDE SEQUENCE</scope>
</reference>
<accession>A0A0F9HND9</accession>
<organism evidence="1">
    <name type="scientific">marine sediment metagenome</name>
    <dbReference type="NCBI Taxonomy" id="412755"/>
    <lineage>
        <taxon>unclassified sequences</taxon>
        <taxon>metagenomes</taxon>
        <taxon>ecological metagenomes</taxon>
    </lineage>
</organism>
<sequence length="73" mass="8743">MEIHRILCQCRICKGEKENKNYLQLKEGKEKGYFEMKIKGILFSSTKLKIKEQDIINCLNKIKELRTLNNRKK</sequence>